<name>A0A9J6ETE0_RHIMP</name>
<keyword evidence="3" id="KW-1185">Reference proteome</keyword>
<comment type="caution">
    <text evidence="2">The sequence shown here is derived from an EMBL/GenBank/DDBJ whole genome shotgun (WGS) entry which is preliminary data.</text>
</comment>
<sequence>MAEFIDATKHQYRPHTYAAVVVRATDGKLLNACSIQATSAELAEEAAITLALYGTPEVTTILSVCRTAIANLGRGSIGTPTASLLPRSKSSTTHLRWFPVLVGALSGGYRCTRARAPCGPPIPPPRMRTKPNSWTRTRHSNTAAFFNGTERATERRASTEAEAAPGDPPETTTDRHWSHARTGPTGVPQPLRKCEVW</sequence>
<dbReference type="AlphaFoldDB" id="A0A9J6ETE0"/>
<protein>
    <submittedName>
        <fullName evidence="2">Uncharacterized protein</fullName>
    </submittedName>
</protein>
<proteinExistence type="predicted"/>
<feature type="region of interest" description="Disordered" evidence="1">
    <location>
        <begin position="147"/>
        <end position="197"/>
    </location>
</feature>
<evidence type="ECO:0000313" key="3">
    <source>
        <dbReference type="Proteomes" id="UP000821866"/>
    </source>
</evidence>
<reference evidence="2" key="2">
    <citation type="submission" date="2021-09" db="EMBL/GenBank/DDBJ databases">
        <authorList>
            <person name="Jia N."/>
            <person name="Wang J."/>
            <person name="Shi W."/>
            <person name="Du L."/>
            <person name="Sun Y."/>
            <person name="Zhan W."/>
            <person name="Jiang J."/>
            <person name="Wang Q."/>
            <person name="Zhang B."/>
            <person name="Ji P."/>
            <person name="Sakyi L.B."/>
            <person name="Cui X."/>
            <person name="Yuan T."/>
            <person name="Jiang B."/>
            <person name="Yang W."/>
            <person name="Lam T.T.-Y."/>
            <person name="Chang Q."/>
            <person name="Ding S."/>
            <person name="Wang X."/>
            <person name="Zhu J."/>
            <person name="Ruan X."/>
            <person name="Zhao L."/>
            <person name="Wei J."/>
            <person name="Que T."/>
            <person name="Du C."/>
            <person name="Cheng J."/>
            <person name="Dai P."/>
            <person name="Han X."/>
            <person name="Huang E."/>
            <person name="Gao Y."/>
            <person name="Liu J."/>
            <person name="Shao H."/>
            <person name="Ye R."/>
            <person name="Li L."/>
            <person name="Wei W."/>
            <person name="Wang X."/>
            <person name="Wang C."/>
            <person name="Huo Q."/>
            <person name="Li W."/>
            <person name="Guo W."/>
            <person name="Chen H."/>
            <person name="Chen S."/>
            <person name="Zhou L."/>
            <person name="Zhou L."/>
            <person name="Ni X."/>
            <person name="Tian J."/>
            <person name="Zhou Y."/>
            <person name="Sheng Y."/>
            <person name="Liu T."/>
            <person name="Pan Y."/>
            <person name="Xia L."/>
            <person name="Li J."/>
            <person name="Zhao F."/>
            <person name="Cao W."/>
        </authorList>
    </citation>
    <scope>NUCLEOTIDE SEQUENCE</scope>
    <source>
        <strain evidence="2">Rmic-2018</strain>
        <tissue evidence="2">Larvae</tissue>
    </source>
</reference>
<evidence type="ECO:0000256" key="1">
    <source>
        <dbReference type="SAM" id="MobiDB-lite"/>
    </source>
</evidence>
<organism evidence="2 3">
    <name type="scientific">Rhipicephalus microplus</name>
    <name type="common">Cattle tick</name>
    <name type="synonym">Boophilus microplus</name>
    <dbReference type="NCBI Taxonomy" id="6941"/>
    <lineage>
        <taxon>Eukaryota</taxon>
        <taxon>Metazoa</taxon>
        <taxon>Ecdysozoa</taxon>
        <taxon>Arthropoda</taxon>
        <taxon>Chelicerata</taxon>
        <taxon>Arachnida</taxon>
        <taxon>Acari</taxon>
        <taxon>Parasitiformes</taxon>
        <taxon>Ixodida</taxon>
        <taxon>Ixodoidea</taxon>
        <taxon>Ixodidae</taxon>
        <taxon>Rhipicephalinae</taxon>
        <taxon>Rhipicephalus</taxon>
        <taxon>Boophilus</taxon>
    </lineage>
</organism>
<dbReference type="EMBL" id="JABSTU010000002">
    <property type="protein sequence ID" value="KAH8037460.1"/>
    <property type="molecule type" value="Genomic_DNA"/>
</dbReference>
<reference evidence="2" key="1">
    <citation type="journal article" date="2020" name="Cell">
        <title>Large-Scale Comparative Analyses of Tick Genomes Elucidate Their Genetic Diversity and Vector Capacities.</title>
        <authorList>
            <consortium name="Tick Genome and Microbiome Consortium (TIGMIC)"/>
            <person name="Jia N."/>
            <person name="Wang J."/>
            <person name="Shi W."/>
            <person name="Du L."/>
            <person name="Sun Y."/>
            <person name="Zhan W."/>
            <person name="Jiang J.F."/>
            <person name="Wang Q."/>
            <person name="Zhang B."/>
            <person name="Ji P."/>
            <person name="Bell-Sakyi L."/>
            <person name="Cui X.M."/>
            <person name="Yuan T.T."/>
            <person name="Jiang B.G."/>
            <person name="Yang W.F."/>
            <person name="Lam T.T."/>
            <person name="Chang Q.C."/>
            <person name="Ding S.J."/>
            <person name="Wang X.J."/>
            <person name="Zhu J.G."/>
            <person name="Ruan X.D."/>
            <person name="Zhao L."/>
            <person name="Wei J.T."/>
            <person name="Ye R.Z."/>
            <person name="Que T.C."/>
            <person name="Du C.H."/>
            <person name="Zhou Y.H."/>
            <person name="Cheng J.X."/>
            <person name="Dai P.F."/>
            <person name="Guo W.B."/>
            <person name="Han X.H."/>
            <person name="Huang E.J."/>
            <person name="Li L.F."/>
            <person name="Wei W."/>
            <person name="Gao Y.C."/>
            <person name="Liu J.Z."/>
            <person name="Shao H.Z."/>
            <person name="Wang X."/>
            <person name="Wang C.C."/>
            <person name="Yang T.C."/>
            <person name="Huo Q.B."/>
            <person name="Li W."/>
            <person name="Chen H.Y."/>
            <person name="Chen S.E."/>
            <person name="Zhou L.G."/>
            <person name="Ni X.B."/>
            <person name="Tian J.H."/>
            <person name="Sheng Y."/>
            <person name="Liu T."/>
            <person name="Pan Y.S."/>
            <person name="Xia L.Y."/>
            <person name="Li J."/>
            <person name="Zhao F."/>
            <person name="Cao W.C."/>
        </authorList>
    </citation>
    <scope>NUCLEOTIDE SEQUENCE</scope>
    <source>
        <strain evidence="2">Rmic-2018</strain>
    </source>
</reference>
<evidence type="ECO:0000313" key="2">
    <source>
        <dbReference type="EMBL" id="KAH8037460.1"/>
    </source>
</evidence>
<gene>
    <name evidence="2" type="ORF">HPB51_010807</name>
</gene>
<accession>A0A9J6ETE0</accession>
<dbReference type="VEuPathDB" id="VectorBase:LOC119171601"/>
<dbReference type="Proteomes" id="UP000821866">
    <property type="component" value="Chromosome 10"/>
</dbReference>